<organism evidence="12 13">
    <name type="scientific">Diatrype stigma</name>
    <dbReference type="NCBI Taxonomy" id="117547"/>
    <lineage>
        <taxon>Eukaryota</taxon>
        <taxon>Fungi</taxon>
        <taxon>Dikarya</taxon>
        <taxon>Ascomycota</taxon>
        <taxon>Pezizomycotina</taxon>
        <taxon>Sordariomycetes</taxon>
        <taxon>Xylariomycetidae</taxon>
        <taxon>Xylariales</taxon>
        <taxon>Diatrypaceae</taxon>
        <taxon>Diatrype</taxon>
    </lineage>
</organism>
<dbReference type="PANTHER" id="PTHR12809:SF2">
    <property type="entry name" value="MEDIATOR OF RNA POLYMERASE II TRANSCRIPTION SUBUNIT 14"/>
    <property type="match status" value="1"/>
</dbReference>
<evidence type="ECO:0000256" key="4">
    <source>
        <dbReference type="ARBA" id="ARBA00023015"/>
    </source>
</evidence>
<gene>
    <name evidence="12" type="primary">RGR1</name>
    <name evidence="12" type="ORF">SLS62_004803</name>
</gene>
<dbReference type="AlphaFoldDB" id="A0AAN9V2G9"/>
<dbReference type="GO" id="GO:0070847">
    <property type="term" value="C:core mediator complex"/>
    <property type="evidence" value="ECO:0007669"/>
    <property type="project" value="TreeGrafter"/>
</dbReference>
<feature type="domain" description="Mediator complex subunit MED14 N-terminal" evidence="11">
    <location>
        <begin position="75"/>
        <end position="289"/>
    </location>
</feature>
<accession>A0AAN9V2G9</accession>
<evidence type="ECO:0000256" key="3">
    <source>
        <dbReference type="ARBA" id="ARBA00019619"/>
    </source>
</evidence>
<evidence type="ECO:0000256" key="8">
    <source>
        <dbReference type="ARBA" id="ARBA00032007"/>
    </source>
</evidence>
<dbReference type="GO" id="GO:0016592">
    <property type="term" value="C:mediator complex"/>
    <property type="evidence" value="ECO:0007669"/>
    <property type="project" value="UniProtKB-UniRule"/>
</dbReference>
<evidence type="ECO:0000256" key="2">
    <source>
        <dbReference type="ARBA" id="ARBA00007813"/>
    </source>
</evidence>
<dbReference type="PANTHER" id="PTHR12809">
    <property type="entry name" value="MEDIATOR COMPLEX SUBUNIT"/>
    <property type="match status" value="1"/>
</dbReference>
<feature type="compositionally biased region" description="Polar residues" evidence="10">
    <location>
        <begin position="43"/>
        <end position="53"/>
    </location>
</feature>
<feature type="compositionally biased region" description="Basic residues" evidence="10">
    <location>
        <begin position="1073"/>
        <end position="1089"/>
    </location>
</feature>
<comment type="subcellular location">
    <subcellularLocation>
        <location evidence="1 9">Nucleus</location>
    </subcellularLocation>
</comment>
<dbReference type="Pfam" id="PF26204">
    <property type="entry name" value="Med14_fung"/>
    <property type="match status" value="1"/>
</dbReference>
<feature type="compositionally biased region" description="Low complexity" evidence="10">
    <location>
        <begin position="1048"/>
        <end position="1071"/>
    </location>
</feature>
<comment type="subunit">
    <text evidence="9">Component of the Mediator complex.</text>
</comment>
<keyword evidence="4 9" id="KW-0805">Transcription regulation</keyword>
<sequence length="1104" mass="124703">MENGLHNGLPTNHDRNRDYGQLANGSIGDTKAMVNGNGNGNGDTATNQPQQHTPGPGASRMNDLPDEIQHITQGFVPLGILVSRLAQTTHNALQERITALARIHVPGAAPAVNGNTAHSGGLPDDVSPDNLAKKTQLLNFIQATHARWVKALVIAAWSRKAEPVSKLIDLYNCINTQKHLYEIGLDSLINVKRDLVYARLPNPDLKTALQVLATGDPTWMPDLGYIEPPPISPKEQLQWIEELNTLLSLRLNLEDHDKVPYHFQDYSIESGRVTFRVPGEFEVDLTIADENSESQYWFVDFRFLFEPAPAELSAASRAYLGRRLDEEVLPTEGLQGCYNFLHEFVLTHKITEYCRQAFQLSTGQWVDTLKIERLNRAMSIQYWLNRYPPEGPKSWIIVGVHSGKTPGAPPSPSSTSHLTLRWFRDNKEVKDVAFTFDEATISTEGLLKKVIGKHIEHILGTMHSKLKAKGRFMRREASLELTVSEDEPVETALKVQLGHNDIVTVKVSPTTGFLAMTPLTNLTVIGEKRLNHARDATEDGPDCLELVRCHYMADAMNRRGKSLGWHPCKAPLKADEVRGILNTRERFQPFWYRRHGWEKQWHLLLSLSLNGDRWVLVEVSPESARVSSFTQLPLSSSSPNLTDRFFANLNVFTAGLISHIVDLRTLHSRRVKHAARDALSYSLPPGIKIPSIFIRLSDILDTTPLPGKKKRDVSWAIDFVQIMYQGIGNVSSRDPLKPLEAPGSTNTEEEHKLSMLAEARFKVANPERFSLLQGNVERDVAFNKQHGVFALRLRADVGSTILDTLAHRLRAIERLVDCIDAIRQSNRDIRCEDITLNKVTFTYSDRSKTSHDAASQQNPQRWKAALVFYEGKVKLDLESGNPHLRIVDLFSRLVNSSLRFEKLPFFLSSTLPVMRAFDSIEEAWKDLGTRSASRVEIFPVHLDWFNIRYILPGSNKGGDRRLTLRLRLRFHRGETQWHLERTEPGIIGPLDDAFKKALTKVWGAEDRVWENLMFSAAVQTDYRVETLLKAVDEAIRPLAIQSPSMTRQAPPKTQQTQHAQAQQRNQAPNLAFSHHKMANKPRPQQHQHQQRQQPGQGHVVVLDD</sequence>
<evidence type="ECO:0000259" key="11">
    <source>
        <dbReference type="Pfam" id="PF08638"/>
    </source>
</evidence>
<evidence type="ECO:0000256" key="7">
    <source>
        <dbReference type="ARBA" id="ARBA00023242"/>
    </source>
</evidence>
<feature type="region of interest" description="Disordered" evidence="10">
    <location>
        <begin position="1"/>
        <end position="63"/>
    </location>
</feature>
<dbReference type="GO" id="GO:0006357">
    <property type="term" value="P:regulation of transcription by RNA polymerase II"/>
    <property type="evidence" value="ECO:0007669"/>
    <property type="project" value="InterPro"/>
</dbReference>
<evidence type="ECO:0000256" key="1">
    <source>
        <dbReference type="ARBA" id="ARBA00004123"/>
    </source>
</evidence>
<evidence type="ECO:0000256" key="10">
    <source>
        <dbReference type="SAM" id="MobiDB-lite"/>
    </source>
</evidence>
<name>A0AAN9V2G9_9PEZI</name>
<dbReference type="InterPro" id="IPR055122">
    <property type="entry name" value="Med14_N"/>
</dbReference>
<comment type="similarity">
    <text evidence="2 9">Belongs to the Mediator complex subunit 14 family.</text>
</comment>
<reference evidence="12 13" key="1">
    <citation type="submission" date="2024-02" db="EMBL/GenBank/DDBJ databases">
        <title>De novo assembly and annotation of 12 fungi associated with fruit tree decline syndrome in Ontario, Canada.</title>
        <authorList>
            <person name="Sulman M."/>
            <person name="Ellouze W."/>
            <person name="Ilyukhin E."/>
        </authorList>
    </citation>
    <scope>NUCLEOTIDE SEQUENCE [LARGE SCALE GENOMIC DNA]</scope>
    <source>
        <strain evidence="12 13">M11/M66-122</strain>
    </source>
</reference>
<keyword evidence="13" id="KW-1185">Reference proteome</keyword>
<evidence type="ECO:0000313" key="12">
    <source>
        <dbReference type="EMBL" id="KAK7753284.1"/>
    </source>
</evidence>
<protein>
    <recommendedName>
        <fullName evidence="3 9">Mediator of RNA polymerase II transcription subunit 14</fullName>
    </recommendedName>
    <alternativeName>
        <fullName evidence="8 9">Mediator complex subunit 14</fullName>
    </alternativeName>
</protein>
<evidence type="ECO:0000256" key="9">
    <source>
        <dbReference type="RuleBase" id="RU365082"/>
    </source>
</evidence>
<evidence type="ECO:0000313" key="13">
    <source>
        <dbReference type="Proteomes" id="UP001320420"/>
    </source>
</evidence>
<dbReference type="EMBL" id="JAKJXP020000030">
    <property type="protein sequence ID" value="KAK7753284.1"/>
    <property type="molecule type" value="Genomic_DNA"/>
</dbReference>
<keyword evidence="6 9" id="KW-0804">Transcription</keyword>
<feature type="region of interest" description="Disordered" evidence="10">
    <location>
        <begin position="1041"/>
        <end position="1104"/>
    </location>
</feature>
<feature type="compositionally biased region" description="Low complexity" evidence="10">
    <location>
        <begin position="1090"/>
        <end position="1104"/>
    </location>
</feature>
<dbReference type="Proteomes" id="UP001320420">
    <property type="component" value="Unassembled WGS sequence"/>
</dbReference>
<comment type="function">
    <text evidence="9">Component of the Mediator complex, a coactivator involved in the regulated transcription of nearly all RNA polymerase II-dependent genes. Mediator functions as a bridge to convey information from gene-specific regulatory proteins to the basal RNA polymerase II transcription machinery. Mediator is recruited to promoters by direct interactions with regulatory proteins and serves as a scaffold for the assembly of a functional preinitiation complex with RNA polymerase II and the general transcription factors.</text>
</comment>
<evidence type="ECO:0000256" key="6">
    <source>
        <dbReference type="ARBA" id="ARBA00023163"/>
    </source>
</evidence>
<comment type="caution">
    <text evidence="12">The sequence shown here is derived from an EMBL/GenBank/DDBJ whole genome shotgun (WGS) entry which is preliminary data.</text>
</comment>
<dbReference type="Pfam" id="PF08638">
    <property type="entry name" value="Med14"/>
    <property type="match status" value="1"/>
</dbReference>
<dbReference type="InterPro" id="IPR013947">
    <property type="entry name" value="Mediator_Med14"/>
</dbReference>
<proteinExistence type="inferred from homology"/>
<keyword evidence="7 9" id="KW-0539">Nucleus</keyword>
<keyword evidence="5 9" id="KW-0010">Activator</keyword>
<dbReference type="GO" id="GO:0003712">
    <property type="term" value="F:transcription coregulator activity"/>
    <property type="evidence" value="ECO:0007669"/>
    <property type="project" value="UniProtKB-UniRule"/>
</dbReference>
<evidence type="ECO:0000256" key="5">
    <source>
        <dbReference type="ARBA" id="ARBA00023159"/>
    </source>
</evidence>